<dbReference type="Proteomes" id="UP001626536">
    <property type="component" value="Chromosome"/>
</dbReference>
<reference evidence="4 5" key="1">
    <citation type="submission" date="2023-10" db="EMBL/GenBank/DDBJ databases">
        <title>Novel methanotroph of the genus Methylocapsa from a subarctic wetland.</title>
        <authorList>
            <person name="Belova S.E."/>
            <person name="Oshkin I.Y."/>
            <person name="Miroshnikov K."/>
            <person name="Dedysh S.N."/>
        </authorList>
    </citation>
    <scope>NUCLEOTIDE SEQUENCE [LARGE SCALE GENOMIC DNA]</scope>
    <source>
        <strain evidence="4 5">RX1</strain>
    </source>
</reference>
<accession>A0ABZ0HP90</accession>
<sequence>MGHRKLEFVQFDPAWPIEHETIDRDFVGGVAAAAADATLGPDDLSINLPEFDGAVSTNRKLITSNHTRLVSLIRAWCRKNSTTPPPLMDMADPQPLVRALDERGLIDFEPVKARSLPALLARVNAWPGTMPHSDVLDDLDLTEADLQHEEREAREARRKAEVEKRTIEFGGTPLDTGSDDFTTLFEQLADAALTQESGWYGRSRAPRLAVQEQTAGERKRTGLGGGKGQDWRNQPPDAVRRAMGIASEWLAREYLKRRHPREMNDDCWVSSNRAAFCTGSEGCDSLGYDFRVETTRHEYLYEVKSALDEGGEFELSARELEVAGSASLERKRRYRILYVPFVFDPARWQVLLLSNPASADTRNRFRVVRSGSVRYRFERR</sequence>
<feature type="domain" description="Protein NO VEIN C-terminal" evidence="3">
    <location>
        <begin position="284"/>
        <end position="341"/>
    </location>
</feature>
<keyword evidence="5" id="KW-1185">Reference proteome</keyword>
<gene>
    <name evidence="4" type="ORF">RZS28_10880</name>
</gene>
<feature type="coiled-coil region" evidence="1">
    <location>
        <begin position="139"/>
        <end position="166"/>
    </location>
</feature>
<organism evidence="4 5">
    <name type="scientific">Methylocapsa polymorpha</name>
    <dbReference type="NCBI Taxonomy" id="3080828"/>
    <lineage>
        <taxon>Bacteria</taxon>
        <taxon>Pseudomonadati</taxon>
        <taxon>Pseudomonadota</taxon>
        <taxon>Alphaproteobacteria</taxon>
        <taxon>Hyphomicrobiales</taxon>
        <taxon>Beijerinckiaceae</taxon>
        <taxon>Methylocapsa</taxon>
    </lineage>
</organism>
<dbReference type="Pfam" id="PF13020">
    <property type="entry name" value="NOV_C"/>
    <property type="match status" value="1"/>
</dbReference>
<feature type="region of interest" description="Disordered" evidence="2">
    <location>
        <begin position="208"/>
        <end position="235"/>
    </location>
</feature>
<name>A0ABZ0HP90_9HYPH</name>
<evidence type="ECO:0000256" key="2">
    <source>
        <dbReference type="SAM" id="MobiDB-lite"/>
    </source>
</evidence>
<evidence type="ECO:0000256" key="1">
    <source>
        <dbReference type="SAM" id="Coils"/>
    </source>
</evidence>
<evidence type="ECO:0000313" key="5">
    <source>
        <dbReference type="Proteomes" id="UP001626536"/>
    </source>
</evidence>
<protein>
    <submittedName>
        <fullName evidence="4">DUF3883 domain-containing protein</fullName>
    </submittedName>
</protein>
<evidence type="ECO:0000313" key="4">
    <source>
        <dbReference type="EMBL" id="WOJ88343.1"/>
    </source>
</evidence>
<dbReference type="RefSeq" id="WP_407337779.1">
    <property type="nucleotide sequence ID" value="NZ_CP136862.1"/>
</dbReference>
<evidence type="ECO:0000259" key="3">
    <source>
        <dbReference type="Pfam" id="PF13020"/>
    </source>
</evidence>
<keyword evidence="1" id="KW-0175">Coiled coil</keyword>
<proteinExistence type="predicted"/>
<dbReference type="InterPro" id="IPR024975">
    <property type="entry name" value="NOV_C"/>
</dbReference>
<dbReference type="EMBL" id="CP136862">
    <property type="protein sequence ID" value="WOJ88343.1"/>
    <property type="molecule type" value="Genomic_DNA"/>
</dbReference>